<keyword evidence="6" id="KW-1185">Reference proteome</keyword>
<dbReference type="PANTHER" id="PTHR45138">
    <property type="entry name" value="REGULATORY COMPONENTS OF SENSORY TRANSDUCTION SYSTEM"/>
    <property type="match status" value="1"/>
</dbReference>
<dbReference type="EMBL" id="CP042652">
    <property type="protein sequence ID" value="QKE30074.1"/>
    <property type="molecule type" value="Genomic_DNA"/>
</dbReference>
<dbReference type="SMART" id="SM00267">
    <property type="entry name" value="GGDEF"/>
    <property type="match status" value="1"/>
</dbReference>
<dbReference type="EC" id="2.7.7.65" evidence="1"/>
<dbReference type="InterPro" id="IPR043128">
    <property type="entry name" value="Rev_trsase/Diguanyl_cyclase"/>
</dbReference>
<dbReference type="PANTHER" id="PTHR45138:SF9">
    <property type="entry name" value="DIGUANYLATE CYCLASE DGCM-RELATED"/>
    <property type="match status" value="1"/>
</dbReference>
<dbReference type="GO" id="GO:0052621">
    <property type="term" value="F:diguanylate cyclase activity"/>
    <property type="evidence" value="ECO:0007669"/>
    <property type="project" value="UniProtKB-EC"/>
</dbReference>
<evidence type="ECO:0000313" key="6">
    <source>
        <dbReference type="Proteomes" id="UP000503483"/>
    </source>
</evidence>
<evidence type="ECO:0000256" key="3">
    <source>
        <dbReference type="SAM" id="Coils"/>
    </source>
</evidence>
<feature type="coiled-coil region" evidence="3">
    <location>
        <begin position="31"/>
        <end position="65"/>
    </location>
</feature>
<dbReference type="InterPro" id="IPR050469">
    <property type="entry name" value="Diguanylate_Cyclase"/>
</dbReference>
<feature type="domain" description="GGDEF" evidence="4">
    <location>
        <begin position="344"/>
        <end position="470"/>
    </location>
</feature>
<dbReference type="Proteomes" id="UP000503483">
    <property type="component" value="Chromosome"/>
</dbReference>
<dbReference type="PROSITE" id="PS50887">
    <property type="entry name" value="GGDEF"/>
    <property type="match status" value="1"/>
</dbReference>
<dbReference type="RefSeq" id="WP_172128439.1">
    <property type="nucleotide sequence ID" value="NZ_CP042652.1"/>
</dbReference>
<evidence type="ECO:0000313" key="5">
    <source>
        <dbReference type="EMBL" id="QKE30074.1"/>
    </source>
</evidence>
<protein>
    <recommendedName>
        <fullName evidence="1">diguanylate cyclase</fullName>
        <ecNumber evidence="1">2.7.7.65</ecNumber>
    </recommendedName>
</protein>
<dbReference type="SUPFAM" id="SSF55073">
    <property type="entry name" value="Nucleotide cyclase"/>
    <property type="match status" value="1"/>
</dbReference>
<sequence length="470" mass="55453">MEENKELREKAYEIIKRKGEFFSLKFQHSDLKTLLHELDVYQAELEAQNEELRNKELALINANVKNQKLFNEAPFPYLLLDNSLVIIEANFLAQDFFNFTKSKKSTVLFSTYIKQGEMKKFLNWIVSNEYKNNYLELDLVNFNKKSNRFRLYLKDYEKGKEGYLLSLRDVQKEVDLAEDLNKKNLLLNEITQNQENMIIVYDNEYNLLFLNDKFLEFYASKDISDFRIKYDSIDCTFIKNEGFFSVDTKINLHWTDMMINSEQKNNLILINEKKSDEVKAFIVSISRSKTDHIICSLSEVTDISLEKRKLEKRVFYDELTQIYNRAKFNDFLNTEFSFFKRQSLDLSIVMFDIDFFKDINDNFGHDVGDEVLKYLSDIVAKRLRESDIFARWGGEEFIILLKACSKEDACNFAQNLRSNIEDAIFPNEIKITCSFGVTATLPDDSIKTFLKRVDELLYESKRNGRNQVTC</sequence>
<dbReference type="Gene3D" id="3.30.70.270">
    <property type="match status" value="1"/>
</dbReference>
<accession>A0A6M8F4B5</accession>
<organism evidence="5 6">
    <name type="scientific">Arcobacter acticola</name>
    <dbReference type="NCBI Taxonomy" id="1849015"/>
    <lineage>
        <taxon>Bacteria</taxon>
        <taxon>Pseudomonadati</taxon>
        <taxon>Campylobacterota</taxon>
        <taxon>Epsilonproteobacteria</taxon>
        <taxon>Campylobacterales</taxon>
        <taxon>Arcobacteraceae</taxon>
        <taxon>Arcobacter</taxon>
    </lineage>
</organism>
<gene>
    <name evidence="5" type="ORF">AACT_3023</name>
</gene>
<name>A0A6M8F4B5_9BACT</name>
<dbReference type="InterPro" id="IPR029787">
    <property type="entry name" value="Nucleotide_cyclase"/>
</dbReference>
<proteinExistence type="predicted"/>
<dbReference type="FunFam" id="3.30.70.270:FF:000001">
    <property type="entry name" value="Diguanylate cyclase domain protein"/>
    <property type="match status" value="1"/>
</dbReference>
<dbReference type="KEGG" id="paco:AACT_3023"/>
<dbReference type="AlphaFoldDB" id="A0A6M8F4B5"/>
<dbReference type="CDD" id="cd01949">
    <property type="entry name" value="GGDEF"/>
    <property type="match status" value="1"/>
</dbReference>
<comment type="catalytic activity">
    <reaction evidence="2">
        <text>2 GTP = 3',3'-c-di-GMP + 2 diphosphate</text>
        <dbReference type="Rhea" id="RHEA:24898"/>
        <dbReference type="ChEBI" id="CHEBI:33019"/>
        <dbReference type="ChEBI" id="CHEBI:37565"/>
        <dbReference type="ChEBI" id="CHEBI:58805"/>
        <dbReference type="EC" id="2.7.7.65"/>
    </reaction>
</comment>
<evidence type="ECO:0000256" key="2">
    <source>
        <dbReference type="ARBA" id="ARBA00034247"/>
    </source>
</evidence>
<evidence type="ECO:0000256" key="1">
    <source>
        <dbReference type="ARBA" id="ARBA00012528"/>
    </source>
</evidence>
<dbReference type="InterPro" id="IPR000160">
    <property type="entry name" value="GGDEF_dom"/>
</dbReference>
<keyword evidence="3" id="KW-0175">Coiled coil</keyword>
<reference evidence="5 6" key="1">
    <citation type="submission" date="2019-08" db="EMBL/GenBank/DDBJ databases">
        <title>Complete genome sequence of Arcobacter acticola.</title>
        <authorList>
            <person name="Miller W."/>
        </authorList>
    </citation>
    <scope>NUCLEOTIDE SEQUENCE [LARGE SCALE GENOMIC DNA]</scope>
    <source>
        <strain evidence="5 6">KCTC 52212</strain>
    </source>
</reference>
<evidence type="ECO:0000259" key="4">
    <source>
        <dbReference type="PROSITE" id="PS50887"/>
    </source>
</evidence>
<dbReference type="Pfam" id="PF00990">
    <property type="entry name" value="GGDEF"/>
    <property type="match status" value="1"/>
</dbReference>
<dbReference type="NCBIfam" id="TIGR00254">
    <property type="entry name" value="GGDEF"/>
    <property type="match status" value="1"/>
</dbReference>